<dbReference type="Pfam" id="PF01325">
    <property type="entry name" value="Fe_dep_repress"/>
    <property type="match status" value="1"/>
</dbReference>
<keyword evidence="2" id="KW-0805">Transcription regulation</keyword>
<dbReference type="SMART" id="SM00529">
    <property type="entry name" value="HTH_DTXR"/>
    <property type="match status" value="1"/>
</dbReference>
<dbReference type="GO" id="GO:0003677">
    <property type="term" value="F:DNA binding"/>
    <property type="evidence" value="ECO:0007669"/>
    <property type="project" value="UniProtKB-KW"/>
</dbReference>
<dbReference type="PROSITE" id="PS50944">
    <property type="entry name" value="HTH_DTXR"/>
    <property type="match status" value="1"/>
</dbReference>
<dbReference type="STRING" id="1121419.SAMN05443529_102268"/>
<evidence type="ECO:0000256" key="2">
    <source>
        <dbReference type="ARBA" id="ARBA00023015"/>
    </source>
</evidence>
<protein>
    <submittedName>
        <fullName evidence="6">Iron (Metal) dependent repressor, DtxR family</fullName>
    </submittedName>
</protein>
<dbReference type="Gene3D" id="1.10.60.10">
    <property type="entry name" value="Iron dependent repressor, metal binding and dimerisation domain"/>
    <property type="match status" value="1"/>
</dbReference>
<evidence type="ECO:0000256" key="1">
    <source>
        <dbReference type="ARBA" id="ARBA00007871"/>
    </source>
</evidence>
<sequence length="143" mass="16411">MGTLTPSLEDYLEEIYRFSLSTDTVRVTDLSIKLGVSLPSVTKALRKLRSGQYIYYQRYGEINLSEKGKKLGNFLVKRNQLLQEFLVLINTDCDIAAEAEAMEHYLSEATIRSIQAIVTFLNENPKWYEVLLEYITSSSKTKE</sequence>
<dbReference type="Proteomes" id="UP000198656">
    <property type="component" value="Unassembled WGS sequence"/>
</dbReference>
<dbReference type="Pfam" id="PF02742">
    <property type="entry name" value="Fe_dep_repr_C"/>
    <property type="match status" value="1"/>
</dbReference>
<evidence type="ECO:0000313" key="7">
    <source>
        <dbReference type="Proteomes" id="UP000198656"/>
    </source>
</evidence>
<dbReference type="GO" id="GO:0046914">
    <property type="term" value="F:transition metal ion binding"/>
    <property type="evidence" value="ECO:0007669"/>
    <property type="project" value="InterPro"/>
</dbReference>
<keyword evidence="4" id="KW-0804">Transcription</keyword>
<dbReference type="GO" id="GO:0046983">
    <property type="term" value="F:protein dimerization activity"/>
    <property type="evidence" value="ECO:0007669"/>
    <property type="project" value="InterPro"/>
</dbReference>
<dbReference type="InterPro" id="IPR022687">
    <property type="entry name" value="HTH_DTXR"/>
</dbReference>
<evidence type="ECO:0000256" key="3">
    <source>
        <dbReference type="ARBA" id="ARBA00023125"/>
    </source>
</evidence>
<evidence type="ECO:0000259" key="5">
    <source>
        <dbReference type="PROSITE" id="PS50944"/>
    </source>
</evidence>
<proteinExistence type="inferred from homology"/>
<dbReference type="InterPro" id="IPR022689">
    <property type="entry name" value="Iron_dep_repressor"/>
</dbReference>
<dbReference type="SUPFAM" id="SSF46785">
    <property type="entry name" value="Winged helix' DNA-binding domain"/>
    <property type="match status" value="1"/>
</dbReference>
<dbReference type="GO" id="GO:0003700">
    <property type="term" value="F:DNA-binding transcription factor activity"/>
    <property type="evidence" value="ECO:0007669"/>
    <property type="project" value="InterPro"/>
</dbReference>
<comment type="similarity">
    <text evidence="1">Belongs to the DtxR/MntR family.</text>
</comment>
<keyword evidence="3" id="KW-0238">DNA-binding</keyword>
<dbReference type="EMBL" id="FNCP01000002">
    <property type="protein sequence ID" value="SDG35767.1"/>
    <property type="molecule type" value="Genomic_DNA"/>
</dbReference>
<evidence type="ECO:0000256" key="4">
    <source>
        <dbReference type="ARBA" id="ARBA00023163"/>
    </source>
</evidence>
<dbReference type="Gene3D" id="1.10.10.10">
    <property type="entry name" value="Winged helix-like DNA-binding domain superfamily/Winged helix DNA-binding domain"/>
    <property type="match status" value="1"/>
</dbReference>
<dbReference type="PANTHER" id="PTHR33238">
    <property type="entry name" value="IRON (METAL) DEPENDENT REPRESSOR, DTXR FAMILY"/>
    <property type="match status" value="1"/>
</dbReference>
<dbReference type="InterPro" id="IPR050536">
    <property type="entry name" value="DtxR_MntR_Metal-Reg"/>
</dbReference>
<dbReference type="PANTHER" id="PTHR33238:SF7">
    <property type="entry name" value="IRON-DEPENDENT TRANSCRIPTIONAL REGULATOR"/>
    <property type="match status" value="1"/>
</dbReference>
<dbReference type="InterPro" id="IPR036390">
    <property type="entry name" value="WH_DNA-bd_sf"/>
</dbReference>
<organism evidence="6 7">
    <name type="scientific">Desulfosporosinus hippei DSM 8344</name>
    <dbReference type="NCBI Taxonomy" id="1121419"/>
    <lineage>
        <taxon>Bacteria</taxon>
        <taxon>Bacillati</taxon>
        <taxon>Bacillota</taxon>
        <taxon>Clostridia</taxon>
        <taxon>Eubacteriales</taxon>
        <taxon>Desulfitobacteriaceae</taxon>
        <taxon>Desulfosporosinus</taxon>
    </lineage>
</organism>
<dbReference type="InterPro" id="IPR001367">
    <property type="entry name" value="Fe_dep_repressor"/>
</dbReference>
<dbReference type="InterPro" id="IPR036421">
    <property type="entry name" value="Fe_dep_repressor_sf"/>
</dbReference>
<dbReference type="AlphaFoldDB" id="A0A1G7TKB0"/>
<feature type="domain" description="HTH dtxR-type" evidence="5">
    <location>
        <begin position="4"/>
        <end position="65"/>
    </location>
</feature>
<dbReference type="OrthoDB" id="9791355at2"/>
<dbReference type="InterPro" id="IPR036388">
    <property type="entry name" value="WH-like_DNA-bd_sf"/>
</dbReference>
<evidence type="ECO:0000313" key="6">
    <source>
        <dbReference type="EMBL" id="SDG35767.1"/>
    </source>
</evidence>
<dbReference type="SUPFAM" id="SSF47979">
    <property type="entry name" value="Iron-dependent repressor protein, dimerization domain"/>
    <property type="match status" value="1"/>
</dbReference>
<keyword evidence="7" id="KW-1185">Reference proteome</keyword>
<dbReference type="RefSeq" id="WP_092329755.1">
    <property type="nucleotide sequence ID" value="NZ_FNCP01000002.1"/>
</dbReference>
<name>A0A1G7TKB0_9FIRM</name>
<accession>A0A1G7TKB0</accession>
<gene>
    <name evidence="6" type="ORF">SAMN05443529_102268</name>
</gene>
<reference evidence="7" key="1">
    <citation type="submission" date="2016-10" db="EMBL/GenBank/DDBJ databases">
        <authorList>
            <person name="Varghese N."/>
            <person name="Submissions S."/>
        </authorList>
    </citation>
    <scope>NUCLEOTIDE SEQUENCE [LARGE SCALE GENOMIC DNA]</scope>
    <source>
        <strain evidence="7">DSM 8344</strain>
    </source>
</reference>